<reference evidence="2 3" key="1">
    <citation type="submission" date="2022-12" db="EMBL/GenBank/DDBJ databases">
        <title>Chromosome-scale assembly of the Ensete ventricosum genome.</title>
        <authorList>
            <person name="Dussert Y."/>
            <person name="Stocks J."/>
            <person name="Wendawek A."/>
            <person name="Woldeyes F."/>
            <person name="Nichols R.A."/>
            <person name="Borrell J.S."/>
        </authorList>
    </citation>
    <scope>NUCLEOTIDE SEQUENCE [LARGE SCALE GENOMIC DNA]</scope>
    <source>
        <strain evidence="3">cv. Maze</strain>
        <tissue evidence="2">Seeds</tissue>
    </source>
</reference>
<dbReference type="EMBL" id="JAQQAF010000006">
    <property type="protein sequence ID" value="KAJ8479856.1"/>
    <property type="molecule type" value="Genomic_DNA"/>
</dbReference>
<gene>
    <name evidence="2" type="ORF">OPV22_023583</name>
</gene>
<dbReference type="AlphaFoldDB" id="A0AAV8PCX9"/>
<sequence>MASFLTGRAKRKESEEVYDDFSYFSLSSPATKIRRLDADILPMIEENEATAMPRFKHQLSIEQISASTYGMPDIRPVTVHNIAACPPNEKGAFVYDSAEATPFLSPVGPNVSFRVSSDLIRGIKNHVFKLRDHTLAMMDGKIPVSNNCLALVPWVPPHATVGACEYADPQSGSQSLQEPMEAEEAGAAPMAVEENREQTASGIDDDGIQQWQQQHCMAPEFLPNTPSRLMS</sequence>
<protein>
    <submittedName>
        <fullName evidence="2">Uncharacterized protein</fullName>
    </submittedName>
</protein>
<dbReference type="PANTHER" id="PTHR35510">
    <property type="entry name" value="DBH-LIKE MONOOXYGENASE"/>
    <property type="match status" value="1"/>
</dbReference>
<accession>A0AAV8PCX9</accession>
<evidence type="ECO:0000313" key="3">
    <source>
        <dbReference type="Proteomes" id="UP001222027"/>
    </source>
</evidence>
<comment type="caution">
    <text evidence="2">The sequence shown here is derived from an EMBL/GenBank/DDBJ whole genome shotgun (WGS) entry which is preliminary data.</text>
</comment>
<dbReference type="Proteomes" id="UP001222027">
    <property type="component" value="Unassembled WGS sequence"/>
</dbReference>
<organism evidence="2 3">
    <name type="scientific">Ensete ventricosum</name>
    <name type="common">Abyssinian banana</name>
    <name type="synonym">Musa ensete</name>
    <dbReference type="NCBI Taxonomy" id="4639"/>
    <lineage>
        <taxon>Eukaryota</taxon>
        <taxon>Viridiplantae</taxon>
        <taxon>Streptophyta</taxon>
        <taxon>Embryophyta</taxon>
        <taxon>Tracheophyta</taxon>
        <taxon>Spermatophyta</taxon>
        <taxon>Magnoliopsida</taxon>
        <taxon>Liliopsida</taxon>
        <taxon>Zingiberales</taxon>
        <taxon>Musaceae</taxon>
        <taxon>Ensete</taxon>
    </lineage>
</organism>
<keyword evidence="3" id="KW-1185">Reference proteome</keyword>
<feature type="region of interest" description="Disordered" evidence="1">
    <location>
        <begin position="168"/>
        <end position="202"/>
    </location>
</feature>
<evidence type="ECO:0000313" key="2">
    <source>
        <dbReference type="EMBL" id="KAJ8479856.1"/>
    </source>
</evidence>
<proteinExistence type="predicted"/>
<dbReference type="PANTHER" id="PTHR35510:SF1">
    <property type="entry name" value="DBH-LIKE MONOOXYGENASE"/>
    <property type="match status" value="1"/>
</dbReference>
<name>A0AAV8PCX9_ENSVE</name>
<evidence type="ECO:0000256" key="1">
    <source>
        <dbReference type="SAM" id="MobiDB-lite"/>
    </source>
</evidence>